<proteinExistence type="predicted"/>
<evidence type="ECO:0000313" key="2">
    <source>
        <dbReference type="EMBL" id="MBB4045800.1"/>
    </source>
</evidence>
<reference evidence="2" key="1">
    <citation type="submission" date="2020-08" db="EMBL/GenBank/DDBJ databases">
        <title>Genomic Encyclopedia of Type Strains, Phase IV (KMG-IV): sequencing the most valuable type-strain genomes for metagenomic binning, comparative biology and taxonomic classification.</title>
        <authorList>
            <person name="Goeker M."/>
        </authorList>
    </citation>
    <scope>NUCLEOTIDE SEQUENCE [LARGE SCALE GENOMIC DNA]</scope>
    <source>
        <strain evidence="2">DSM 105720</strain>
    </source>
</reference>
<protein>
    <submittedName>
        <fullName evidence="2">FMN-dependent NADH-azoreductase</fullName>
        <ecNumber evidence="2">1.7.-.-</ecNumber>
    </submittedName>
</protein>
<dbReference type="EC" id="1.7.-.-" evidence="2"/>
<sequence>MVQDPLPHFGLRHIKSFTTPQGEHSAELATIYQLAEETLDKLFAADIIVIGVPMYNLGIPSTLKTWIDNVTRAGRTFRYTEKGPEGLVKGKKAYLAIATGSIFSDDQLRSPLDFTEPYLRAALDLIGITDVTTFRVEDLCISGIKKNALNKTVEIANEQI</sequence>
<dbReference type="Pfam" id="PF02525">
    <property type="entry name" value="Flavodoxin_2"/>
    <property type="match status" value="1"/>
</dbReference>
<dbReference type="GO" id="GO:0016491">
    <property type="term" value="F:oxidoreductase activity"/>
    <property type="evidence" value="ECO:0007669"/>
    <property type="project" value="UniProtKB-KW"/>
</dbReference>
<dbReference type="EMBL" id="JACIER010000018">
    <property type="protein sequence ID" value="MBB4045800.1"/>
    <property type="molecule type" value="Genomic_DNA"/>
</dbReference>
<dbReference type="PANTHER" id="PTHR43741:SF4">
    <property type="entry name" value="FMN-DEPENDENT NADH:QUINONE OXIDOREDUCTASE"/>
    <property type="match status" value="1"/>
</dbReference>
<dbReference type="Proteomes" id="UP000560658">
    <property type="component" value="Unassembled WGS sequence"/>
</dbReference>
<evidence type="ECO:0000259" key="1">
    <source>
        <dbReference type="Pfam" id="PF02525"/>
    </source>
</evidence>
<gene>
    <name evidence="2" type="ORF">GGR06_003622</name>
</gene>
<comment type="caution">
    <text evidence="2">The sequence shown here is derived from an EMBL/GenBank/DDBJ whole genome shotgun (WGS) entry which is preliminary data.</text>
</comment>
<dbReference type="Gene3D" id="3.40.50.360">
    <property type="match status" value="1"/>
</dbReference>
<organism evidence="2 3">
    <name type="scientific">Bacteroides reticulotermitis</name>
    <dbReference type="NCBI Taxonomy" id="1133319"/>
    <lineage>
        <taxon>Bacteria</taxon>
        <taxon>Pseudomonadati</taxon>
        <taxon>Bacteroidota</taxon>
        <taxon>Bacteroidia</taxon>
        <taxon>Bacteroidales</taxon>
        <taxon>Bacteroidaceae</taxon>
        <taxon>Bacteroides</taxon>
    </lineage>
</organism>
<dbReference type="InterPro" id="IPR050104">
    <property type="entry name" value="FMN-dep_NADH:Q_OxRdtase_AzoR1"/>
</dbReference>
<name>A0A840D131_9BACE</name>
<dbReference type="SUPFAM" id="SSF52218">
    <property type="entry name" value="Flavoproteins"/>
    <property type="match status" value="1"/>
</dbReference>
<accession>A0A840D131</accession>
<evidence type="ECO:0000313" key="3">
    <source>
        <dbReference type="Proteomes" id="UP000560658"/>
    </source>
</evidence>
<keyword evidence="2" id="KW-0560">Oxidoreductase</keyword>
<dbReference type="PANTHER" id="PTHR43741">
    <property type="entry name" value="FMN-DEPENDENT NADH-AZOREDUCTASE 1"/>
    <property type="match status" value="1"/>
</dbReference>
<dbReference type="InterPro" id="IPR029039">
    <property type="entry name" value="Flavoprotein-like_sf"/>
</dbReference>
<keyword evidence="3" id="KW-1185">Reference proteome</keyword>
<dbReference type="InterPro" id="IPR003680">
    <property type="entry name" value="Flavodoxin_fold"/>
</dbReference>
<feature type="domain" description="Flavodoxin-like fold" evidence="1">
    <location>
        <begin position="3"/>
        <end position="153"/>
    </location>
</feature>
<dbReference type="AlphaFoldDB" id="A0A840D131"/>